<organism evidence="1 2">
    <name type="scientific">Trifolium medium</name>
    <dbReference type="NCBI Taxonomy" id="97028"/>
    <lineage>
        <taxon>Eukaryota</taxon>
        <taxon>Viridiplantae</taxon>
        <taxon>Streptophyta</taxon>
        <taxon>Embryophyta</taxon>
        <taxon>Tracheophyta</taxon>
        <taxon>Spermatophyta</taxon>
        <taxon>Magnoliopsida</taxon>
        <taxon>eudicotyledons</taxon>
        <taxon>Gunneridae</taxon>
        <taxon>Pentapetalae</taxon>
        <taxon>rosids</taxon>
        <taxon>fabids</taxon>
        <taxon>Fabales</taxon>
        <taxon>Fabaceae</taxon>
        <taxon>Papilionoideae</taxon>
        <taxon>50 kb inversion clade</taxon>
        <taxon>NPAAA clade</taxon>
        <taxon>Hologalegina</taxon>
        <taxon>IRL clade</taxon>
        <taxon>Trifolieae</taxon>
        <taxon>Trifolium</taxon>
    </lineage>
</organism>
<dbReference type="EMBL" id="LXQA010757741">
    <property type="protein sequence ID" value="MCI69514.1"/>
    <property type="molecule type" value="Genomic_DNA"/>
</dbReference>
<sequence>MKEGADSRVEAERAKKAVEEAEVRLSAEREKFSGEMSVAKKKSDEALAKVREDHAGEMEALREEHRQEV</sequence>
<protein>
    <submittedName>
        <fullName evidence="1">Uncharacterized protein</fullName>
    </submittedName>
</protein>
<dbReference type="AlphaFoldDB" id="A0A392U9P0"/>
<accession>A0A392U9P0</accession>
<reference evidence="1 2" key="1">
    <citation type="journal article" date="2018" name="Front. Plant Sci.">
        <title>Red Clover (Trifolium pratense) and Zigzag Clover (T. medium) - A Picture of Genomic Similarities and Differences.</title>
        <authorList>
            <person name="Dluhosova J."/>
            <person name="Istvanek J."/>
            <person name="Nedelnik J."/>
            <person name="Repkova J."/>
        </authorList>
    </citation>
    <scope>NUCLEOTIDE SEQUENCE [LARGE SCALE GENOMIC DNA]</scope>
    <source>
        <strain evidence="2">cv. 10/8</strain>
        <tissue evidence="1">Leaf</tissue>
    </source>
</reference>
<evidence type="ECO:0000313" key="1">
    <source>
        <dbReference type="EMBL" id="MCI69514.1"/>
    </source>
</evidence>
<dbReference type="Proteomes" id="UP000265520">
    <property type="component" value="Unassembled WGS sequence"/>
</dbReference>
<proteinExistence type="predicted"/>
<keyword evidence="2" id="KW-1185">Reference proteome</keyword>
<feature type="non-terminal residue" evidence="1">
    <location>
        <position position="69"/>
    </location>
</feature>
<comment type="caution">
    <text evidence="1">The sequence shown here is derived from an EMBL/GenBank/DDBJ whole genome shotgun (WGS) entry which is preliminary data.</text>
</comment>
<name>A0A392U9P0_9FABA</name>
<evidence type="ECO:0000313" key="2">
    <source>
        <dbReference type="Proteomes" id="UP000265520"/>
    </source>
</evidence>